<feature type="compositionally biased region" description="Basic and acidic residues" evidence="11">
    <location>
        <begin position="218"/>
        <end position="244"/>
    </location>
</feature>
<dbReference type="GO" id="GO:0004866">
    <property type="term" value="F:endopeptidase inhibitor activity"/>
    <property type="evidence" value="ECO:0007669"/>
    <property type="project" value="InterPro"/>
</dbReference>
<keyword evidence="5" id="KW-0963">Cytoplasm</keyword>
<evidence type="ECO:0000256" key="2">
    <source>
        <dbReference type="ARBA" id="ARBA00004496"/>
    </source>
</evidence>
<feature type="compositionally biased region" description="Gly residues" evidence="11">
    <location>
        <begin position="369"/>
        <end position="383"/>
    </location>
</feature>
<evidence type="ECO:0000256" key="5">
    <source>
        <dbReference type="ARBA" id="ARBA00022490"/>
    </source>
</evidence>
<feature type="domain" description="PI31 proteasome regulator C-terminal" evidence="12">
    <location>
        <begin position="290"/>
        <end position="355"/>
    </location>
</feature>
<dbReference type="GO" id="GO:0005783">
    <property type="term" value="C:endoplasmic reticulum"/>
    <property type="evidence" value="ECO:0007669"/>
    <property type="project" value="UniProtKB-SubCell"/>
</dbReference>
<evidence type="ECO:0000256" key="8">
    <source>
        <dbReference type="ARBA" id="ARBA00022942"/>
    </source>
</evidence>
<evidence type="ECO:0000256" key="7">
    <source>
        <dbReference type="ARBA" id="ARBA00022824"/>
    </source>
</evidence>
<dbReference type="OrthoDB" id="68090at2759"/>
<feature type="region of interest" description="Disordered" evidence="11">
    <location>
        <begin position="319"/>
        <end position="398"/>
    </location>
</feature>
<keyword evidence="15" id="KW-1185">Reference proteome</keyword>
<evidence type="ECO:0000256" key="6">
    <source>
        <dbReference type="ARBA" id="ARBA00022553"/>
    </source>
</evidence>
<keyword evidence="7" id="KW-0256">Endoplasmic reticulum</keyword>
<evidence type="ECO:0000256" key="1">
    <source>
        <dbReference type="ARBA" id="ARBA00004240"/>
    </source>
</evidence>
<proteinExistence type="inferred from homology"/>
<gene>
    <name evidence="14" type="ORF">K452DRAFT_247260</name>
</gene>
<dbReference type="AlphaFoldDB" id="A0A6A6BLU7"/>
<keyword evidence="4" id="KW-0488">Methylation</keyword>
<feature type="region of interest" description="Disordered" evidence="11">
    <location>
        <begin position="189"/>
        <end position="288"/>
    </location>
</feature>
<dbReference type="GO" id="GO:0070628">
    <property type="term" value="F:proteasome binding"/>
    <property type="evidence" value="ECO:0007669"/>
    <property type="project" value="InterPro"/>
</dbReference>
<evidence type="ECO:0000259" key="13">
    <source>
        <dbReference type="Pfam" id="PF11566"/>
    </source>
</evidence>
<dbReference type="PANTHER" id="PTHR13266">
    <property type="entry name" value="PROTEASOME INHIBITOR"/>
    <property type="match status" value="1"/>
</dbReference>
<name>A0A6A6BLU7_9PEZI</name>
<evidence type="ECO:0000313" key="15">
    <source>
        <dbReference type="Proteomes" id="UP000799438"/>
    </source>
</evidence>
<dbReference type="EMBL" id="ML995481">
    <property type="protein sequence ID" value="KAF2143817.1"/>
    <property type="molecule type" value="Genomic_DNA"/>
</dbReference>
<feature type="compositionally biased region" description="Pro residues" evidence="11">
    <location>
        <begin position="249"/>
        <end position="265"/>
    </location>
</feature>
<dbReference type="Pfam" id="PF11566">
    <property type="entry name" value="PI31_Prot_N"/>
    <property type="match status" value="1"/>
</dbReference>
<reference evidence="14" key="1">
    <citation type="journal article" date="2020" name="Stud. Mycol.">
        <title>101 Dothideomycetes genomes: a test case for predicting lifestyles and emergence of pathogens.</title>
        <authorList>
            <person name="Haridas S."/>
            <person name="Albert R."/>
            <person name="Binder M."/>
            <person name="Bloem J."/>
            <person name="Labutti K."/>
            <person name="Salamov A."/>
            <person name="Andreopoulos B."/>
            <person name="Baker S."/>
            <person name="Barry K."/>
            <person name="Bills G."/>
            <person name="Bluhm B."/>
            <person name="Cannon C."/>
            <person name="Castanera R."/>
            <person name="Culley D."/>
            <person name="Daum C."/>
            <person name="Ezra D."/>
            <person name="Gonzalez J."/>
            <person name="Henrissat B."/>
            <person name="Kuo A."/>
            <person name="Liang C."/>
            <person name="Lipzen A."/>
            <person name="Lutzoni F."/>
            <person name="Magnuson J."/>
            <person name="Mondo S."/>
            <person name="Nolan M."/>
            <person name="Ohm R."/>
            <person name="Pangilinan J."/>
            <person name="Park H.-J."/>
            <person name="Ramirez L."/>
            <person name="Alfaro M."/>
            <person name="Sun H."/>
            <person name="Tritt A."/>
            <person name="Yoshinaga Y."/>
            <person name="Zwiers L.-H."/>
            <person name="Turgeon B."/>
            <person name="Goodwin S."/>
            <person name="Spatafora J."/>
            <person name="Crous P."/>
            <person name="Grigoriev I."/>
        </authorList>
    </citation>
    <scope>NUCLEOTIDE SEQUENCE</scope>
    <source>
        <strain evidence="14">CBS 121167</strain>
    </source>
</reference>
<evidence type="ECO:0000256" key="10">
    <source>
        <dbReference type="ARBA" id="ARBA00024805"/>
    </source>
</evidence>
<accession>A0A6A6BLU7</accession>
<dbReference type="GeneID" id="54295546"/>
<dbReference type="GO" id="GO:0000502">
    <property type="term" value="C:proteasome complex"/>
    <property type="evidence" value="ECO:0007669"/>
    <property type="project" value="UniProtKB-KW"/>
</dbReference>
<evidence type="ECO:0000313" key="14">
    <source>
        <dbReference type="EMBL" id="KAF2143817.1"/>
    </source>
</evidence>
<dbReference type="InterPro" id="IPR021625">
    <property type="entry name" value="PI31_Prot_N"/>
</dbReference>
<evidence type="ECO:0000256" key="4">
    <source>
        <dbReference type="ARBA" id="ARBA00022481"/>
    </source>
</evidence>
<protein>
    <submittedName>
        <fullName evidence="14">Uncharacterized protein</fullName>
    </submittedName>
</protein>
<evidence type="ECO:0000256" key="9">
    <source>
        <dbReference type="ARBA" id="ARBA00022990"/>
    </source>
</evidence>
<evidence type="ECO:0000256" key="3">
    <source>
        <dbReference type="ARBA" id="ARBA00006405"/>
    </source>
</evidence>
<feature type="domain" description="PI31 proteasome regulator N-terminal" evidence="13">
    <location>
        <begin position="31"/>
        <end position="191"/>
    </location>
</feature>
<evidence type="ECO:0000256" key="11">
    <source>
        <dbReference type="SAM" id="MobiDB-lite"/>
    </source>
</evidence>
<comment type="similarity">
    <text evidence="3">Belongs to the proteasome inhibitor PI31 family.</text>
</comment>
<keyword evidence="6" id="KW-0597">Phosphoprotein</keyword>
<dbReference type="GO" id="GO:0043161">
    <property type="term" value="P:proteasome-mediated ubiquitin-dependent protein catabolic process"/>
    <property type="evidence" value="ECO:0007669"/>
    <property type="project" value="InterPro"/>
</dbReference>
<comment type="function">
    <text evidence="10">Plays an important role in control of proteasome function. Inhibits the hydrolysis of protein and peptide substrates by the 20S proteasome. Also inhibits the activation of the proteasome by the proteasome regulatory proteins PA700 and PA28.</text>
</comment>
<dbReference type="Proteomes" id="UP000799438">
    <property type="component" value="Unassembled WGS sequence"/>
</dbReference>
<sequence length="398" mass="41111">MTSSTSGTLGNPLSASSLALFMAKSLPTDASPQIKTPYDAITLAAHAAMIAVGFRLVGLGEDHKIEASSEAAAPHALPAEWNTSSSYAFRYAHDQSSMEYLVKVNRLGKKAVILAIGLGDDKTASFEVVAQDYISESNLPATPLSSSSDSAVEAATQAIQNVFISPGRLSDLGSLFKISVIQKLAPGIRKEGYEESASSPTAADYSSGRRGQAPPRMGPDDIPPHDPLRDDPIDPRPARPRPFDDALADPPPRHPLPAGDFPPPGFEDELEVHRPPRGGAPLRSPLAGGYGDADLYPAGLGPRDPMAWGGGIGGGVRGGGGMHPTFDDPLFAGSGGRGRGGLQAPPGARYDPVDPGDEMQDSRGVPRFPGGGIGGGFGGGMGGMPPNPFGGFGGRDFL</sequence>
<dbReference type="RefSeq" id="XP_033399529.1">
    <property type="nucleotide sequence ID" value="XM_033538050.1"/>
</dbReference>
<dbReference type="Gene3D" id="3.40.1000.30">
    <property type="match status" value="1"/>
</dbReference>
<dbReference type="InterPro" id="IPR013886">
    <property type="entry name" value="PI31_Prot_C"/>
</dbReference>
<keyword evidence="9" id="KW-0007">Acetylation</keyword>
<dbReference type="InterPro" id="IPR045128">
    <property type="entry name" value="PI31-like"/>
</dbReference>
<keyword evidence="8" id="KW-0647">Proteasome</keyword>
<organism evidence="14 15">
    <name type="scientific">Aplosporella prunicola CBS 121167</name>
    <dbReference type="NCBI Taxonomy" id="1176127"/>
    <lineage>
        <taxon>Eukaryota</taxon>
        <taxon>Fungi</taxon>
        <taxon>Dikarya</taxon>
        <taxon>Ascomycota</taxon>
        <taxon>Pezizomycotina</taxon>
        <taxon>Dothideomycetes</taxon>
        <taxon>Dothideomycetes incertae sedis</taxon>
        <taxon>Botryosphaeriales</taxon>
        <taxon>Aplosporellaceae</taxon>
        <taxon>Aplosporella</taxon>
    </lineage>
</organism>
<evidence type="ECO:0000259" key="12">
    <source>
        <dbReference type="Pfam" id="PF08577"/>
    </source>
</evidence>
<dbReference type="PANTHER" id="PTHR13266:SF1">
    <property type="entry name" value="PROTEASOME INHIBITOR PI31 SUBUNIT"/>
    <property type="match status" value="1"/>
</dbReference>
<dbReference type="Pfam" id="PF08577">
    <property type="entry name" value="PI31_Prot_C"/>
    <property type="match status" value="1"/>
</dbReference>
<comment type="subcellular location">
    <subcellularLocation>
        <location evidence="2">Cytoplasm</location>
    </subcellularLocation>
    <subcellularLocation>
        <location evidence="1">Endoplasmic reticulum</location>
    </subcellularLocation>
</comment>